<evidence type="ECO:0008006" key="4">
    <source>
        <dbReference type="Google" id="ProtNLM"/>
    </source>
</evidence>
<dbReference type="Proteomes" id="UP000321514">
    <property type="component" value="Unassembled WGS sequence"/>
</dbReference>
<feature type="region of interest" description="Disordered" evidence="1">
    <location>
        <begin position="480"/>
        <end position="505"/>
    </location>
</feature>
<dbReference type="Gene3D" id="1.25.40.10">
    <property type="entry name" value="Tetratricopeptide repeat domain"/>
    <property type="match status" value="1"/>
</dbReference>
<dbReference type="EMBL" id="BJXR01000046">
    <property type="protein sequence ID" value="GEN11405.1"/>
    <property type="molecule type" value="Genomic_DNA"/>
</dbReference>
<organism evidence="2 3">
    <name type="scientific">Myxococcus fulvus</name>
    <dbReference type="NCBI Taxonomy" id="33"/>
    <lineage>
        <taxon>Bacteria</taxon>
        <taxon>Pseudomonadati</taxon>
        <taxon>Myxococcota</taxon>
        <taxon>Myxococcia</taxon>
        <taxon>Myxococcales</taxon>
        <taxon>Cystobacterineae</taxon>
        <taxon>Myxococcaceae</taxon>
        <taxon>Myxococcus</taxon>
    </lineage>
</organism>
<proteinExistence type="predicted"/>
<feature type="compositionally biased region" description="Polar residues" evidence="1">
    <location>
        <begin position="389"/>
        <end position="400"/>
    </location>
</feature>
<feature type="region of interest" description="Disordered" evidence="1">
    <location>
        <begin position="269"/>
        <end position="418"/>
    </location>
</feature>
<comment type="caution">
    <text evidence="2">The sequence shown here is derived from an EMBL/GenBank/DDBJ whole genome shotgun (WGS) entry which is preliminary data.</text>
</comment>
<feature type="region of interest" description="Disordered" evidence="1">
    <location>
        <begin position="228"/>
        <end position="251"/>
    </location>
</feature>
<dbReference type="STRING" id="1334629.MFUL124B02_00390"/>
<dbReference type="InterPro" id="IPR011990">
    <property type="entry name" value="TPR-like_helical_dom_sf"/>
</dbReference>
<accession>A0A511TB54</accession>
<evidence type="ECO:0000256" key="1">
    <source>
        <dbReference type="SAM" id="MobiDB-lite"/>
    </source>
</evidence>
<reference evidence="2 3" key="1">
    <citation type="submission" date="2019-07" db="EMBL/GenBank/DDBJ databases">
        <title>Whole genome shotgun sequence of Myxococcus fulvus NBRC 100333.</title>
        <authorList>
            <person name="Hosoyama A."/>
            <person name="Uohara A."/>
            <person name="Ohji S."/>
            <person name="Ichikawa N."/>
        </authorList>
    </citation>
    <scope>NUCLEOTIDE SEQUENCE [LARGE SCALE GENOMIC DNA]</scope>
    <source>
        <strain evidence="2 3">NBRC 100333</strain>
    </source>
</reference>
<dbReference type="SUPFAM" id="SSF48452">
    <property type="entry name" value="TPR-like"/>
    <property type="match status" value="1"/>
</dbReference>
<sequence>MFLQERYGECAQELERILRLVPKDPNARVQHAETCRRAGNLRAAIASYRTAASLLLAQGCEARARAALRAALELDPRDAELTSDFARLGQAPVPPSTALEDERLYRDVAGLALEKEAPRVESRTRTPPPPPPAFVLRAAEETRVRGPLPSVPSIAPVSVRVPVAPSAPPVPDDDESSVLDLVDEVSIDIDVEPMATPAPTTVMGILLDEVPSADFLAELLALTPIQVPASRSPKSSPPVPETHAPEVSTPRGYELAIVGERLPVPARTAAPAQTMTSFPPRGAVAPRQVEAPRTVPAPVTPSRGSARNTGGAVRAPSTERSQARPMNTGPAARQPGALSATQAAPTPRQPEGHGSTTRAPLTLEPRWTQTGTAPRTAGAPDPSWARAKSPSTASPAQALQATARASPPALSAQDSREPQRVEVSASLWTTGGPVTVNPVTSYRPELRWLSPNAVALRVSPQSRWVIIRSEGPLSLSRAETLATESREDSRPTASDLTVATAAPMR</sequence>
<gene>
    <name evidence="2" type="ORF">MFU01_64420</name>
</gene>
<protein>
    <recommendedName>
        <fullName evidence="4">Tetratricopeptide repeat protein</fullName>
    </recommendedName>
</protein>
<evidence type="ECO:0000313" key="2">
    <source>
        <dbReference type="EMBL" id="GEN11405.1"/>
    </source>
</evidence>
<name>A0A511TB54_MYXFU</name>
<dbReference type="AlphaFoldDB" id="A0A511TB54"/>
<evidence type="ECO:0000313" key="3">
    <source>
        <dbReference type="Proteomes" id="UP000321514"/>
    </source>
</evidence>